<feature type="compositionally biased region" description="Acidic residues" evidence="1">
    <location>
        <begin position="365"/>
        <end position="394"/>
    </location>
</feature>
<feature type="transmembrane region" description="Helical" evidence="2">
    <location>
        <begin position="341"/>
        <end position="363"/>
    </location>
</feature>
<feature type="region of interest" description="Disordered" evidence="1">
    <location>
        <begin position="207"/>
        <end position="245"/>
    </location>
</feature>
<keyword evidence="2" id="KW-0472">Membrane</keyword>
<evidence type="ECO:0000313" key="3">
    <source>
        <dbReference type="EMBL" id="MVT25351.1"/>
    </source>
</evidence>
<comment type="caution">
    <text evidence="3">The sequence shown here is derived from an EMBL/GenBank/DDBJ whole genome shotgun (WGS) entry which is preliminary data.</text>
</comment>
<feature type="region of interest" description="Disordered" evidence="1">
    <location>
        <begin position="363"/>
        <end position="397"/>
    </location>
</feature>
<keyword evidence="2" id="KW-0812">Transmembrane</keyword>
<dbReference type="AlphaFoldDB" id="A0A7K1UGZ5"/>
<feature type="compositionally biased region" description="Basic and acidic residues" evidence="1">
    <location>
        <begin position="227"/>
        <end position="241"/>
    </location>
</feature>
<reference evidence="3 4" key="1">
    <citation type="submission" date="2019-12" db="EMBL/GenBank/DDBJ databases">
        <title>Nesterenkonia muleiensis sp. nov., a novel actinobacterium isolated from sap of Populus euphratica.</title>
        <authorList>
            <person name="Wang R."/>
        </authorList>
    </citation>
    <scope>NUCLEOTIDE SEQUENCE [LARGE SCALE GENOMIC DNA]</scope>
    <source>
        <strain evidence="3 4">F10</strain>
    </source>
</reference>
<name>A0A7K1UGZ5_9MICC</name>
<sequence>MRIFSAIIAFLAGLALVGFGVDRLTAETEETHTVQTEGAEDAPFTVITDDVIDAEDGRDEFTIEAEGEYLIAVGRTYDIEAWLGDAAHNRVTGYEASEDPEQPSRITAEFIDGETDMPDPTDSDLWVSVESAEGETPYRWDTPDEAGDWALLIYREDFEPAPNSITTTETVTFSNEGGVWMIIGGALLVLLSLVLFYWAVGTPRRKRRKADKAAAAAPAAAGAESGHAAEDAEAENGREDQEPQDTANAWVIPGVETGNVPAVETAQPDQPTALAPDTENEGEDQADQVDQDHADQEEADQEEDPDQDPPAPSGADEGRTHKLPSWAQGLRDRLGRGRSPFAAVLAMLLALAAGFGLGGPAYAAADEDAPEQPDPEELEEETEAEAEVETEEVPSEGYSVLLSSQLDRILEDVAQTVAAADEEQDAELLEDRVAGEALEYRELAYRNHDLADTALPNPIGTEVLSAAVSGDPEFPRQAMVIVEEPESESLQILFLEQATAQENYKLTHSTMMAPGTEFPTFSPEQGGISVADPGDAEDENSPARVLSSLSRWFVDDGHDFGEQVSESLYIQALHEYHEELSEAADDTEINFPNPEVDYEDLSAIELPDGTVVLAGSFDMTMEMSPLSDGDTIFLDHDLVVEMVGTDWTTFDTQITSREYVVVQIPPADSEEEIVLIGVDNLIADANIDTPDWFDEY</sequence>
<feature type="transmembrane region" description="Helical" evidence="2">
    <location>
        <begin position="178"/>
        <end position="200"/>
    </location>
</feature>
<dbReference type="OrthoDB" id="3265533at2"/>
<feature type="compositionally biased region" description="Acidic residues" evidence="1">
    <location>
        <begin position="297"/>
        <end position="307"/>
    </location>
</feature>
<dbReference type="RefSeq" id="WP_157321224.1">
    <property type="nucleotide sequence ID" value="NZ_BMFX01000022.1"/>
</dbReference>
<evidence type="ECO:0000313" key="4">
    <source>
        <dbReference type="Proteomes" id="UP000460157"/>
    </source>
</evidence>
<feature type="compositionally biased region" description="Low complexity" evidence="1">
    <location>
        <begin position="213"/>
        <end position="226"/>
    </location>
</feature>
<evidence type="ECO:0000256" key="1">
    <source>
        <dbReference type="SAM" id="MobiDB-lite"/>
    </source>
</evidence>
<feature type="compositionally biased region" description="Acidic residues" evidence="1">
    <location>
        <begin position="278"/>
        <end position="289"/>
    </location>
</feature>
<feature type="region of interest" description="Disordered" evidence="1">
    <location>
        <begin position="268"/>
        <end position="325"/>
    </location>
</feature>
<evidence type="ECO:0000256" key="2">
    <source>
        <dbReference type="SAM" id="Phobius"/>
    </source>
</evidence>
<dbReference type="EMBL" id="WRPM01000022">
    <property type="protein sequence ID" value="MVT25351.1"/>
    <property type="molecule type" value="Genomic_DNA"/>
</dbReference>
<organism evidence="3 4">
    <name type="scientific">Nesterenkonia alkaliphila</name>
    <dbReference type="NCBI Taxonomy" id="1463631"/>
    <lineage>
        <taxon>Bacteria</taxon>
        <taxon>Bacillati</taxon>
        <taxon>Actinomycetota</taxon>
        <taxon>Actinomycetes</taxon>
        <taxon>Micrococcales</taxon>
        <taxon>Micrococcaceae</taxon>
        <taxon>Nesterenkonia</taxon>
    </lineage>
</organism>
<keyword evidence="2" id="KW-1133">Transmembrane helix</keyword>
<protein>
    <submittedName>
        <fullName evidence="3">Uncharacterized protein</fullName>
    </submittedName>
</protein>
<keyword evidence="4" id="KW-1185">Reference proteome</keyword>
<dbReference type="Proteomes" id="UP000460157">
    <property type="component" value="Unassembled WGS sequence"/>
</dbReference>
<proteinExistence type="predicted"/>
<accession>A0A7K1UGZ5</accession>
<gene>
    <name evidence="3" type="ORF">GNZ21_03065</name>
</gene>